<accession>A0A219ARB5</accession>
<protein>
    <submittedName>
        <fullName evidence="2">Uncharacterized protein</fullName>
    </submittedName>
</protein>
<name>A0A219ARB5_METCM</name>
<gene>
    <name evidence="2" type="ORF">VFPPC_17943</name>
</gene>
<dbReference type="RefSeq" id="XP_022285335.1">
    <property type="nucleotide sequence ID" value="XM_022429611.1"/>
</dbReference>
<dbReference type="KEGG" id="pchm:VFPPC_17943"/>
<keyword evidence="3" id="KW-1185">Reference proteome</keyword>
<dbReference type="Proteomes" id="UP000078397">
    <property type="component" value="Unassembled WGS sequence"/>
</dbReference>
<evidence type="ECO:0000313" key="2">
    <source>
        <dbReference type="EMBL" id="OWT42864.1"/>
    </source>
</evidence>
<dbReference type="AlphaFoldDB" id="A0A219ARB5"/>
<sequence length="255" mass="29061">MPCCIATLQYLGCKHCNLFKLCCTTRSCNAQSLCPPQFQHVLVSAKYKWSCRGCVDDHFALDDDDRFESWGAQYRQIDQDASVTEEMRMIKRETLEEKQHFWESRLTARRERQMLELELIESWVRTYAWAVLEMLYGRRQQQQFADAAFEHDPMEGVEEERSGEDRNGHENESAEQTQAVPEPGLVEASPSLSSLIEMRHPDVISVRDASRTAQWLRASVGLESQAVPSPTSLAAPQPAIMPTGSREPNVGNPRL</sequence>
<proteinExistence type="predicted"/>
<evidence type="ECO:0000256" key="1">
    <source>
        <dbReference type="SAM" id="MobiDB-lite"/>
    </source>
</evidence>
<feature type="region of interest" description="Disordered" evidence="1">
    <location>
        <begin position="222"/>
        <end position="255"/>
    </location>
</feature>
<dbReference type="GeneID" id="33936831"/>
<evidence type="ECO:0000313" key="3">
    <source>
        <dbReference type="Proteomes" id="UP000078397"/>
    </source>
</evidence>
<organism evidence="2 3">
    <name type="scientific">Pochonia chlamydosporia 170</name>
    <dbReference type="NCBI Taxonomy" id="1380566"/>
    <lineage>
        <taxon>Eukaryota</taxon>
        <taxon>Fungi</taxon>
        <taxon>Dikarya</taxon>
        <taxon>Ascomycota</taxon>
        <taxon>Pezizomycotina</taxon>
        <taxon>Sordariomycetes</taxon>
        <taxon>Hypocreomycetidae</taxon>
        <taxon>Hypocreales</taxon>
        <taxon>Clavicipitaceae</taxon>
        <taxon>Pochonia</taxon>
    </lineage>
</organism>
<dbReference type="OrthoDB" id="4939157at2759"/>
<feature type="compositionally biased region" description="Basic and acidic residues" evidence="1">
    <location>
        <begin position="150"/>
        <end position="172"/>
    </location>
</feature>
<feature type="region of interest" description="Disordered" evidence="1">
    <location>
        <begin position="150"/>
        <end position="185"/>
    </location>
</feature>
<dbReference type="EMBL" id="LSBJ02000005">
    <property type="protein sequence ID" value="OWT42864.1"/>
    <property type="molecule type" value="Genomic_DNA"/>
</dbReference>
<comment type="caution">
    <text evidence="2">The sequence shown here is derived from an EMBL/GenBank/DDBJ whole genome shotgun (WGS) entry which is preliminary data.</text>
</comment>
<reference evidence="2 3" key="1">
    <citation type="journal article" date="2016" name="PLoS Pathog.">
        <title>Biosynthesis of antibiotic leucinostatins in bio-control fungus Purpureocillium lilacinum and their inhibition on phytophthora revealed by genome mining.</title>
        <authorList>
            <person name="Wang G."/>
            <person name="Liu Z."/>
            <person name="Lin R."/>
            <person name="Li E."/>
            <person name="Mao Z."/>
            <person name="Ling J."/>
            <person name="Yang Y."/>
            <person name="Yin W.B."/>
            <person name="Xie B."/>
        </authorList>
    </citation>
    <scope>NUCLEOTIDE SEQUENCE [LARGE SCALE GENOMIC DNA]</scope>
    <source>
        <strain evidence="2">170</strain>
    </source>
</reference>